<name>A0AAU9J7S3_9CILI</name>
<organism evidence="2 3">
    <name type="scientific">Blepharisma stoltei</name>
    <dbReference type="NCBI Taxonomy" id="1481888"/>
    <lineage>
        <taxon>Eukaryota</taxon>
        <taxon>Sar</taxon>
        <taxon>Alveolata</taxon>
        <taxon>Ciliophora</taxon>
        <taxon>Postciliodesmatophora</taxon>
        <taxon>Heterotrichea</taxon>
        <taxon>Heterotrichida</taxon>
        <taxon>Blepharismidae</taxon>
        <taxon>Blepharisma</taxon>
    </lineage>
</organism>
<gene>
    <name evidence="2" type="ORF">BSTOLATCC_MIC19030</name>
</gene>
<protein>
    <submittedName>
        <fullName evidence="2">Uncharacterized protein</fullName>
    </submittedName>
</protein>
<comment type="caution">
    <text evidence="2">The sequence shown here is derived from an EMBL/GenBank/DDBJ whole genome shotgun (WGS) entry which is preliminary data.</text>
</comment>
<proteinExistence type="inferred from homology"/>
<evidence type="ECO:0000256" key="1">
    <source>
        <dbReference type="ARBA" id="ARBA00008738"/>
    </source>
</evidence>
<dbReference type="PANTHER" id="PTHR31516:SF17">
    <property type="entry name" value="STABILIZER OF AXONEMAL MICROTUBULES 2"/>
    <property type="match status" value="1"/>
</dbReference>
<keyword evidence="3" id="KW-1185">Reference proteome</keyword>
<dbReference type="PANTHER" id="PTHR31516">
    <property type="entry name" value="STABILIZER OF AXONEMAL MICROTUBULES 2"/>
    <property type="match status" value="1"/>
</dbReference>
<reference evidence="2" key="1">
    <citation type="submission" date="2021-09" db="EMBL/GenBank/DDBJ databases">
        <authorList>
            <consortium name="AG Swart"/>
            <person name="Singh M."/>
            <person name="Singh A."/>
            <person name="Seah K."/>
            <person name="Emmerich C."/>
        </authorList>
    </citation>
    <scope>NUCLEOTIDE SEQUENCE</scope>
    <source>
        <strain evidence="2">ATCC30299</strain>
    </source>
</reference>
<evidence type="ECO:0000313" key="2">
    <source>
        <dbReference type="EMBL" id="CAG9317788.1"/>
    </source>
</evidence>
<dbReference type="GO" id="GO:0005856">
    <property type="term" value="C:cytoskeleton"/>
    <property type="evidence" value="ECO:0007669"/>
    <property type="project" value="TreeGrafter"/>
</dbReference>
<accession>A0AAU9J7S3</accession>
<dbReference type="Proteomes" id="UP001162131">
    <property type="component" value="Unassembled WGS sequence"/>
</dbReference>
<dbReference type="InterPro" id="IPR033336">
    <property type="entry name" value="SAXO1/2"/>
</dbReference>
<dbReference type="GO" id="GO:0008017">
    <property type="term" value="F:microtubule binding"/>
    <property type="evidence" value="ECO:0007669"/>
    <property type="project" value="InterPro"/>
</dbReference>
<sequence>MEEKRECDLDTIDIPPVGEINHRNGNCYCYLCSCGEHLCPSLTPRDRPWSKAMYSSIYQKEFISKPFSPIKPVKLEGELLHSRQKMDLRTTKQEDFCEKPLERLNKSLNIDDNHKWKPKFLATSTYSSNFQDWKTPPPLKKLPKLLTEPIDIKLKANTTYADSFSLPDKIIENKPLESPTSRIIGINDFFYGETTHRNTFKPFKREQFTIKSRNKSLDYSQTESARSQYKSTYGKDFSSSPRKRTIFTLKQVKQMQ</sequence>
<comment type="similarity">
    <text evidence="1">Belongs to the FAM154 family.</text>
</comment>
<evidence type="ECO:0000313" key="3">
    <source>
        <dbReference type="Proteomes" id="UP001162131"/>
    </source>
</evidence>
<dbReference type="AlphaFoldDB" id="A0AAU9J7S3"/>
<dbReference type="EMBL" id="CAJZBQ010000018">
    <property type="protein sequence ID" value="CAG9317788.1"/>
    <property type="molecule type" value="Genomic_DNA"/>
</dbReference>